<keyword evidence="6" id="KW-0833">Ubl conjugation pathway</keyword>
<keyword evidence="5" id="KW-0863">Zinc-finger</keyword>
<evidence type="ECO:0000256" key="7">
    <source>
        <dbReference type="ARBA" id="ARBA00022833"/>
    </source>
</evidence>
<comment type="subcellular location">
    <subcellularLocation>
        <location evidence="1">Membrane</location>
        <topology evidence="1">Multi-pass membrane protein</topology>
    </subcellularLocation>
</comment>
<sequence>MMNAMEDEIACRICLRREQRHNLITPCLCRGSLRYVHGLCLKQWILWSACYKCEICKAPFIGLRLYRHENSLLSFLREYPLSLLPFLQVNCRNLLQKWLRVSQLR</sequence>
<evidence type="ECO:0000256" key="9">
    <source>
        <dbReference type="ARBA" id="ARBA00023136"/>
    </source>
</evidence>
<accession>A0A3S3QB00</accession>
<dbReference type="SUPFAM" id="SSF57850">
    <property type="entry name" value="RING/U-box"/>
    <property type="match status" value="1"/>
</dbReference>
<dbReference type="PANTHER" id="PTHR46065">
    <property type="entry name" value="E3 UBIQUITIN-PROTEIN LIGASE MARCH 2/3 FAMILY MEMBER"/>
    <property type="match status" value="1"/>
</dbReference>
<dbReference type="InterPro" id="IPR011016">
    <property type="entry name" value="Znf_RING-CH"/>
</dbReference>
<keyword evidence="2" id="KW-0808">Transferase</keyword>
<comment type="caution">
    <text evidence="11">The sequence shown here is derived from an EMBL/GenBank/DDBJ whole genome shotgun (WGS) entry which is preliminary data.</text>
</comment>
<proteinExistence type="predicted"/>
<feature type="domain" description="RING-CH-type" evidence="10">
    <location>
        <begin position="3"/>
        <end position="63"/>
    </location>
</feature>
<evidence type="ECO:0000256" key="2">
    <source>
        <dbReference type="ARBA" id="ARBA00022679"/>
    </source>
</evidence>
<dbReference type="InterPro" id="IPR013083">
    <property type="entry name" value="Znf_RING/FYVE/PHD"/>
</dbReference>
<keyword evidence="7" id="KW-0862">Zinc</keyword>
<evidence type="ECO:0000256" key="5">
    <source>
        <dbReference type="ARBA" id="ARBA00022771"/>
    </source>
</evidence>
<dbReference type="GO" id="GO:0016740">
    <property type="term" value="F:transferase activity"/>
    <property type="evidence" value="ECO:0007669"/>
    <property type="project" value="UniProtKB-KW"/>
</dbReference>
<keyword evidence="4" id="KW-0479">Metal-binding</keyword>
<evidence type="ECO:0000256" key="1">
    <source>
        <dbReference type="ARBA" id="ARBA00004141"/>
    </source>
</evidence>
<dbReference type="Proteomes" id="UP000285301">
    <property type="component" value="Unassembled WGS sequence"/>
</dbReference>
<dbReference type="PANTHER" id="PTHR46065:SF3">
    <property type="entry name" value="FI20425P1"/>
    <property type="match status" value="1"/>
</dbReference>
<dbReference type="GO" id="GO:0016020">
    <property type="term" value="C:membrane"/>
    <property type="evidence" value="ECO:0007669"/>
    <property type="project" value="UniProtKB-SubCell"/>
</dbReference>
<dbReference type="SMART" id="SM00744">
    <property type="entry name" value="RINGv"/>
    <property type="match status" value="1"/>
</dbReference>
<gene>
    <name evidence="11" type="ORF">B4U79_17847</name>
</gene>
<keyword evidence="12" id="KW-1185">Reference proteome</keyword>
<evidence type="ECO:0000256" key="8">
    <source>
        <dbReference type="ARBA" id="ARBA00022989"/>
    </source>
</evidence>
<organism evidence="11 12">
    <name type="scientific">Dinothrombium tinctorium</name>
    <dbReference type="NCBI Taxonomy" id="1965070"/>
    <lineage>
        <taxon>Eukaryota</taxon>
        <taxon>Metazoa</taxon>
        <taxon>Ecdysozoa</taxon>
        <taxon>Arthropoda</taxon>
        <taxon>Chelicerata</taxon>
        <taxon>Arachnida</taxon>
        <taxon>Acari</taxon>
        <taxon>Acariformes</taxon>
        <taxon>Trombidiformes</taxon>
        <taxon>Prostigmata</taxon>
        <taxon>Anystina</taxon>
        <taxon>Parasitengona</taxon>
        <taxon>Trombidioidea</taxon>
        <taxon>Trombidiidae</taxon>
        <taxon>Dinothrombium</taxon>
    </lineage>
</organism>
<dbReference type="STRING" id="1965070.A0A3S3QB00"/>
<dbReference type="OrthoDB" id="264354at2759"/>
<evidence type="ECO:0000256" key="6">
    <source>
        <dbReference type="ARBA" id="ARBA00022786"/>
    </source>
</evidence>
<evidence type="ECO:0000313" key="11">
    <source>
        <dbReference type="EMBL" id="RWS17032.1"/>
    </source>
</evidence>
<dbReference type="EMBL" id="NCKU01000131">
    <property type="protein sequence ID" value="RWS17032.1"/>
    <property type="molecule type" value="Genomic_DNA"/>
</dbReference>
<dbReference type="AlphaFoldDB" id="A0A3S3QB00"/>
<evidence type="ECO:0000256" key="4">
    <source>
        <dbReference type="ARBA" id="ARBA00022723"/>
    </source>
</evidence>
<keyword evidence="3" id="KW-0812">Transmembrane</keyword>
<dbReference type="GO" id="GO:0008270">
    <property type="term" value="F:zinc ion binding"/>
    <property type="evidence" value="ECO:0007669"/>
    <property type="project" value="UniProtKB-KW"/>
</dbReference>
<name>A0A3S3QB00_9ACAR</name>
<keyword evidence="8" id="KW-1133">Transmembrane helix</keyword>
<evidence type="ECO:0000259" key="10">
    <source>
        <dbReference type="PROSITE" id="PS51292"/>
    </source>
</evidence>
<evidence type="ECO:0000256" key="3">
    <source>
        <dbReference type="ARBA" id="ARBA00022692"/>
    </source>
</evidence>
<protein>
    <recommendedName>
        <fullName evidence="10">RING-CH-type domain-containing protein</fullName>
    </recommendedName>
</protein>
<keyword evidence="9" id="KW-0472">Membrane</keyword>
<reference evidence="11 12" key="1">
    <citation type="journal article" date="2018" name="Gigascience">
        <title>Genomes of trombidid mites reveal novel predicted allergens and laterally-transferred genes associated with secondary metabolism.</title>
        <authorList>
            <person name="Dong X."/>
            <person name="Chaisiri K."/>
            <person name="Xia D."/>
            <person name="Armstrong S.D."/>
            <person name="Fang Y."/>
            <person name="Donnelly M.J."/>
            <person name="Kadowaki T."/>
            <person name="McGarry J.W."/>
            <person name="Darby A.C."/>
            <person name="Makepeace B.L."/>
        </authorList>
    </citation>
    <scope>NUCLEOTIDE SEQUENCE [LARGE SCALE GENOMIC DNA]</scope>
    <source>
        <strain evidence="11">UoL-WK</strain>
    </source>
</reference>
<dbReference type="PROSITE" id="PS51292">
    <property type="entry name" value="ZF_RING_CH"/>
    <property type="match status" value="1"/>
</dbReference>
<evidence type="ECO:0000313" key="12">
    <source>
        <dbReference type="Proteomes" id="UP000285301"/>
    </source>
</evidence>
<dbReference type="Pfam" id="PF12906">
    <property type="entry name" value="RINGv"/>
    <property type="match status" value="1"/>
</dbReference>
<dbReference type="Gene3D" id="3.30.40.10">
    <property type="entry name" value="Zinc/RING finger domain, C3HC4 (zinc finger)"/>
    <property type="match status" value="1"/>
</dbReference>